<accession>A0A176VD70</accession>
<dbReference type="EMBL" id="LVLJ01003987">
    <property type="protein sequence ID" value="OAE18868.1"/>
    <property type="molecule type" value="Genomic_DNA"/>
</dbReference>
<evidence type="ECO:0000313" key="3">
    <source>
        <dbReference type="Proteomes" id="UP000077202"/>
    </source>
</evidence>
<feature type="region of interest" description="Disordered" evidence="1">
    <location>
        <begin position="1"/>
        <end position="112"/>
    </location>
</feature>
<sequence length="112" mass="12261">MGVVLAEDGPNGEHQRTSRSGVKRTSKASQRELSSGGTSGGRDSKPRGSYGTGPDGKGRSGVEWAAHEKDKSIDEEEEEKENVEESQDMCIRQPRSQAQQQQQQQLPLLVPR</sequence>
<proteinExistence type="predicted"/>
<comment type="caution">
    <text evidence="2">The sequence shown here is derived from an EMBL/GenBank/DDBJ whole genome shotgun (WGS) entry which is preliminary data.</text>
</comment>
<evidence type="ECO:0000256" key="1">
    <source>
        <dbReference type="SAM" id="MobiDB-lite"/>
    </source>
</evidence>
<keyword evidence="3" id="KW-1185">Reference proteome</keyword>
<feature type="compositionally biased region" description="Polar residues" evidence="1">
    <location>
        <begin position="27"/>
        <end position="36"/>
    </location>
</feature>
<protein>
    <submittedName>
        <fullName evidence="2">Uncharacterized protein</fullName>
    </submittedName>
</protein>
<name>A0A176VD70_MARPO</name>
<feature type="compositionally biased region" description="Acidic residues" evidence="1">
    <location>
        <begin position="73"/>
        <end position="87"/>
    </location>
</feature>
<feature type="compositionally biased region" description="Low complexity" evidence="1">
    <location>
        <begin position="92"/>
        <end position="112"/>
    </location>
</feature>
<dbReference type="AlphaFoldDB" id="A0A176VD70"/>
<organism evidence="2 3">
    <name type="scientific">Marchantia polymorpha subsp. ruderalis</name>
    <dbReference type="NCBI Taxonomy" id="1480154"/>
    <lineage>
        <taxon>Eukaryota</taxon>
        <taxon>Viridiplantae</taxon>
        <taxon>Streptophyta</taxon>
        <taxon>Embryophyta</taxon>
        <taxon>Marchantiophyta</taxon>
        <taxon>Marchantiopsida</taxon>
        <taxon>Marchantiidae</taxon>
        <taxon>Marchantiales</taxon>
        <taxon>Marchantiaceae</taxon>
        <taxon>Marchantia</taxon>
    </lineage>
</organism>
<dbReference type="Proteomes" id="UP000077202">
    <property type="component" value="Unassembled WGS sequence"/>
</dbReference>
<evidence type="ECO:0000313" key="2">
    <source>
        <dbReference type="EMBL" id="OAE18868.1"/>
    </source>
</evidence>
<gene>
    <name evidence="2" type="ORF">AXG93_1944s1040</name>
</gene>
<reference evidence="2" key="1">
    <citation type="submission" date="2016-03" db="EMBL/GenBank/DDBJ databases">
        <title>Mechanisms controlling the formation of the plant cell surface in tip-growing cells are functionally conserved among land plants.</title>
        <authorList>
            <person name="Honkanen S."/>
            <person name="Jones V.A."/>
            <person name="Morieri G."/>
            <person name="Champion C."/>
            <person name="Hetherington A.J."/>
            <person name="Kelly S."/>
            <person name="Saint-Marcoux D."/>
            <person name="Proust H."/>
            <person name="Prescott H."/>
            <person name="Dolan L."/>
        </authorList>
    </citation>
    <scope>NUCLEOTIDE SEQUENCE [LARGE SCALE GENOMIC DNA]</scope>
    <source>
        <tissue evidence="2">Whole gametophyte</tissue>
    </source>
</reference>
<feature type="compositionally biased region" description="Basic and acidic residues" evidence="1">
    <location>
        <begin position="56"/>
        <end position="72"/>
    </location>
</feature>